<dbReference type="InterPro" id="IPR003497">
    <property type="entry name" value="BRO_N_domain"/>
</dbReference>
<reference evidence="2 3" key="1">
    <citation type="journal article" date="2019" name="Environ. Microbiol.">
        <title>Species interactions and distinct microbial communities in high Arctic permafrost affected cryosols are associated with the CH4 and CO2 gas fluxes.</title>
        <authorList>
            <person name="Altshuler I."/>
            <person name="Hamel J."/>
            <person name="Turney S."/>
            <person name="Magnuson E."/>
            <person name="Levesque R."/>
            <person name="Greer C."/>
            <person name="Whyte L.G."/>
        </authorList>
    </citation>
    <scope>NUCLEOTIDE SEQUENCE [LARGE SCALE GENOMIC DNA]</scope>
    <source>
        <strain evidence="2 3">S9.3B</strain>
    </source>
</reference>
<dbReference type="PANTHER" id="PTHR36180">
    <property type="entry name" value="DNA-BINDING PROTEIN-RELATED-RELATED"/>
    <property type="match status" value="1"/>
</dbReference>
<comment type="caution">
    <text evidence="2">The sequence shown here is derived from an EMBL/GenBank/DDBJ whole genome shotgun (WGS) entry which is preliminary data.</text>
</comment>
<organism evidence="2 3">
    <name type="scientific">Muricoccus nepalensis</name>
    <dbReference type="NCBI Taxonomy" id="1854500"/>
    <lineage>
        <taxon>Bacteria</taxon>
        <taxon>Pseudomonadati</taxon>
        <taxon>Pseudomonadota</taxon>
        <taxon>Alphaproteobacteria</taxon>
        <taxon>Acetobacterales</taxon>
        <taxon>Roseomonadaceae</taxon>
        <taxon>Muricoccus</taxon>
    </lineage>
</organism>
<dbReference type="AlphaFoldDB" id="A0A502FUK1"/>
<dbReference type="SMART" id="SM01040">
    <property type="entry name" value="Bro-N"/>
    <property type="match status" value="1"/>
</dbReference>
<gene>
    <name evidence="2" type="ORF">EAH89_17420</name>
</gene>
<evidence type="ECO:0000313" key="3">
    <source>
        <dbReference type="Proteomes" id="UP000317078"/>
    </source>
</evidence>
<protein>
    <submittedName>
        <fullName evidence="2">Phage repressor protein/antirepressor Ant</fullName>
    </submittedName>
</protein>
<sequence length="269" mass="29188">MSDTGIGGVAPLGQLEPVQIVPFDFEGLAVRVVTLDDEPRFVLADICRVLEISNARDAASRLDDDEKDGVGITDAIGREQLTTVVSESGLYSLILTSRKEAAKRFKKWVTSEVLPTIRKTGGYLMAALDETPEALALRAMTVLQATVERQKAKLAEALPKAEALDRLAEVEGSHCITDAAKLVQVAPKALFTFMQRHGWIYRRTGADHWCAYQSRIITGDLIHKVTTVLRADGTEKTTEQVRVTPSGLTKLAKLMGSAARLATVDGEAA</sequence>
<accession>A0A502FUK1</accession>
<dbReference type="GO" id="GO:0003677">
    <property type="term" value="F:DNA binding"/>
    <property type="evidence" value="ECO:0007669"/>
    <property type="project" value="InterPro"/>
</dbReference>
<dbReference type="EMBL" id="RCZP01000018">
    <property type="protein sequence ID" value="TPG53297.1"/>
    <property type="molecule type" value="Genomic_DNA"/>
</dbReference>
<dbReference type="PANTHER" id="PTHR36180:SF2">
    <property type="entry name" value="BRO FAMILY PROTEIN"/>
    <property type="match status" value="1"/>
</dbReference>
<dbReference type="RefSeq" id="WP_140885000.1">
    <property type="nucleotide sequence ID" value="NZ_RCZP01000018.1"/>
</dbReference>
<feature type="domain" description="Bro-N" evidence="1">
    <location>
        <begin position="15"/>
        <end position="121"/>
    </location>
</feature>
<dbReference type="OrthoDB" id="9808959at2"/>
<dbReference type="InterPro" id="IPR005039">
    <property type="entry name" value="Ant_C"/>
</dbReference>
<keyword evidence="3" id="KW-1185">Reference proteome</keyword>
<proteinExistence type="predicted"/>
<dbReference type="Pfam" id="PF03374">
    <property type="entry name" value="ANT"/>
    <property type="match status" value="1"/>
</dbReference>
<dbReference type="Proteomes" id="UP000317078">
    <property type="component" value="Unassembled WGS sequence"/>
</dbReference>
<name>A0A502FUK1_9PROT</name>
<dbReference type="PROSITE" id="PS51750">
    <property type="entry name" value="BRO_N"/>
    <property type="match status" value="1"/>
</dbReference>
<dbReference type="Pfam" id="PF02498">
    <property type="entry name" value="Bro-N"/>
    <property type="match status" value="1"/>
</dbReference>
<evidence type="ECO:0000259" key="1">
    <source>
        <dbReference type="PROSITE" id="PS51750"/>
    </source>
</evidence>
<evidence type="ECO:0000313" key="2">
    <source>
        <dbReference type="EMBL" id="TPG53297.1"/>
    </source>
</evidence>